<gene>
    <name evidence="1" type="ORF">F0145_05925</name>
</gene>
<protein>
    <recommendedName>
        <fullName evidence="3">Outer membrane protein beta-barrel domain-containing protein</fullName>
    </recommendedName>
</protein>
<accession>A0A5M6DLD9</accession>
<evidence type="ECO:0000313" key="2">
    <source>
        <dbReference type="Proteomes" id="UP000323426"/>
    </source>
</evidence>
<name>A0A5M6DLD9_9BACT</name>
<reference evidence="1 2" key="1">
    <citation type="submission" date="2019-09" db="EMBL/GenBank/DDBJ databases">
        <title>Genome sequence and assembly of Adhaeribacter sp.</title>
        <authorList>
            <person name="Chhetri G."/>
        </authorList>
    </citation>
    <scope>NUCLEOTIDE SEQUENCE [LARGE SCALE GENOMIC DNA]</scope>
    <source>
        <strain evidence="1 2">DK36</strain>
    </source>
</reference>
<comment type="caution">
    <text evidence="1">The sequence shown here is derived from an EMBL/GenBank/DDBJ whole genome shotgun (WGS) entry which is preliminary data.</text>
</comment>
<evidence type="ECO:0008006" key="3">
    <source>
        <dbReference type="Google" id="ProtNLM"/>
    </source>
</evidence>
<evidence type="ECO:0000313" key="1">
    <source>
        <dbReference type="EMBL" id="KAA5548263.1"/>
    </source>
</evidence>
<dbReference type="RefSeq" id="WP_150087395.1">
    <property type="nucleotide sequence ID" value="NZ_VWSF01000003.1"/>
</dbReference>
<sequence length="168" mass="18758">MRIPALAFLFTLLFPSLLLAQEPRMRYRAKKAIYLDVGGSGGITANFDYLTMEIDNIKTSIRLGGGLYPYKVNGESKLMPVVPLEFLGFVGQKAGNLELGLGYTHRFSNEPSQPDYHLTGRVGFRYQQPRGGLVFRLGYIPLLYKDPESIRRNYVLSPAFALSVGASF</sequence>
<proteinExistence type="predicted"/>
<dbReference type="AlphaFoldDB" id="A0A5M6DLD9"/>
<dbReference type="Proteomes" id="UP000323426">
    <property type="component" value="Unassembled WGS sequence"/>
</dbReference>
<keyword evidence="2" id="KW-1185">Reference proteome</keyword>
<dbReference type="EMBL" id="VWSF01000003">
    <property type="protein sequence ID" value="KAA5548263.1"/>
    <property type="molecule type" value="Genomic_DNA"/>
</dbReference>
<organism evidence="1 2">
    <name type="scientific">Adhaeribacter rhizoryzae</name>
    <dbReference type="NCBI Taxonomy" id="2607907"/>
    <lineage>
        <taxon>Bacteria</taxon>
        <taxon>Pseudomonadati</taxon>
        <taxon>Bacteroidota</taxon>
        <taxon>Cytophagia</taxon>
        <taxon>Cytophagales</taxon>
        <taxon>Hymenobacteraceae</taxon>
        <taxon>Adhaeribacter</taxon>
    </lineage>
</organism>